<keyword evidence="2" id="KW-0479">Metal-binding</keyword>
<dbReference type="InterPro" id="IPR011650">
    <property type="entry name" value="Peptidase_M20_dimer"/>
</dbReference>
<dbReference type="FunFam" id="3.30.70.360:FF:000001">
    <property type="entry name" value="N-acetyldiaminopimelate deacetylase"/>
    <property type="match status" value="1"/>
</dbReference>
<feature type="binding site" evidence="2">
    <location>
        <position position="364"/>
    </location>
    <ligand>
        <name>Mn(2+)</name>
        <dbReference type="ChEBI" id="CHEBI:29035"/>
        <label>2</label>
    </ligand>
</feature>
<evidence type="ECO:0000259" key="3">
    <source>
        <dbReference type="Pfam" id="PF07687"/>
    </source>
</evidence>
<dbReference type="InterPro" id="IPR002933">
    <property type="entry name" value="Peptidase_M20"/>
</dbReference>
<keyword evidence="2" id="KW-0464">Manganese</keyword>
<dbReference type="GO" id="GO:0019877">
    <property type="term" value="P:diaminopimelate biosynthetic process"/>
    <property type="evidence" value="ECO:0007669"/>
    <property type="project" value="UniProtKB-ARBA"/>
</dbReference>
<gene>
    <name evidence="4" type="ORF">IAA53_03415</name>
</gene>
<dbReference type="PANTHER" id="PTHR11014">
    <property type="entry name" value="PEPTIDASE M20 FAMILY MEMBER"/>
    <property type="match status" value="1"/>
</dbReference>
<evidence type="ECO:0000256" key="2">
    <source>
        <dbReference type="PIRSR" id="PIRSR005962-1"/>
    </source>
</evidence>
<organism evidence="4 5">
    <name type="scientific">Candidatus Avoscillospira avicola</name>
    <dbReference type="NCBI Taxonomy" id="2840706"/>
    <lineage>
        <taxon>Bacteria</taxon>
        <taxon>Bacillati</taxon>
        <taxon>Bacillota</taxon>
        <taxon>Clostridia</taxon>
        <taxon>Eubacteriales</taxon>
        <taxon>Oscillospiraceae</taxon>
        <taxon>Oscillospiraceae incertae sedis</taxon>
        <taxon>Candidatus Avoscillospira</taxon>
    </lineage>
</organism>
<protein>
    <submittedName>
        <fullName evidence="4">Amidohydrolase</fullName>
    </submittedName>
</protein>
<reference evidence="4" key="1">
    <citation type="submission" date="2020-10" db="EMBL/GenBank/DDBJ databases">
        <authorList>
            <person name="Gilroy R."/>
        </authorList>
    </citation>
    <scope>NUCLEOTIDE SEQUENCE</scope>
    <source>
        <strain evidence="4">ChiBcec15-4380</strain>
    </source>
</reference>
<reference evidence="4" key="2">
    <citation type="journal article" date="2021" name="PeerJ">
        <title>Extensive microbial diversity within the chicken gut microbiome revealed by metagenomics and culture.</title>
        <authorList>
            <person name="Gilroy R."/>
            <person name="Ravi A."/>
            <person name="Getino M."/>
            <person name="Pursley I."/>
            <person name="Horton D.L."/>
            <person name="Alikhan N.F."/>
            <person name="Baker D."/>
            <person name="Gharbi K."/>
            <person name="Hall N."/>
            <person name="Watson M."/>
            <person name="Adriaenssens E.M."/>
            <person name="Foster-Nyarko E."/>
            <person name="Jarju S."/>
            <person name="Secka A."/>
            <person name="Antonio M."/>
            <person name="Oren A."/>
            <person name="Chaudhuri R.R."/>
            <person name="La Ragione R."/>
            <person name="Hildebrand F."/>
            <person name="Pallen M.J."/>
        </authorList>
    </citation>
    <scope>NUCLEOTIDE SEQUENCE</scope>
    <source>
        <strain evidence="4">ChiBcec15-4380</strain>
    </source>
</reference>
<sequence>MSTLLDEARALYPALKALKDDLHRHPELSFAETRTTALLKERLLALGLELVDLGMETGAVAVLRGGKPGRCVALRADIDAIAQQEPADNGVVSETPGVMHACGHDFHTACLLGAARLLAARRAALAGNVVFLFQPAEEITQGAAAMVGHGLWDKLPLKPCCLFGQHTRPEIPCGKIGLVPGAIMAGKSHFSITLHGVAGHSGSPHKCVDVIVAGAAIINGIQTIVSRNTDPLAHLVCAVFSIHAGTPENFVPETLTMTGAIRAHADDLLHRTEQRLEALAAGLAAAYGCTCDVRFIPEVPVTWNGPEMTALARQAASAVVGAENLVSPQGDMGSEDFAVFGQHLPAFFYWTGTGYPGQRNPGWHNAHFRVDDDALPIGAALMAQSALTALAQDA</sequence>
<dbReference type="SUPFAM" id="SSF55031">
    <property type="entry name" value="Bacterial exopeptidase dimerisation domain"/>
    <property type="match status" value="1"/>
</dbReference>
<dbReference type="GO" id="GO:0050118">
    <property type="term" value="F:N-acetyldiaminopimelate deacetylase activity"/>
    <property type="evidence" value="ECO:0007669"/>
    <property type="project" value="UniProtKB-ARBA"/>
</dbReference>
<dbReference type="EMBL" id="DVHE01000023">
    <property type="protein sequence ID" value="HIR50324.1"/>
    <property type="molecule type" value="Genomic_DNA"/>
</dbReference>
<dbReference type="InterPro" id="IPR017439">
    <property type="entry name" value="Amidohydrolase"/>
</dbReference>
<dbReference type="PIRSF" id="PIRSF005962">
    <property type="entry name" value="Pept_M20D_amidohydro"/>
    <property type="match status" value="1"/>
</dbReference>
<dbReference type="Gene3D" id="3.30.70.360">
    <property type="match status" value="1"/>
</dbReference>
<evidence type="ECO:0000313" key="4">
    <source>
        <dbReference type="EMBL" id="HIR50324.1"/>
    </source>
</evidence>
<dbReference type="AlphaFoldDB" id="A0A9D1DGR0"/>
<evidence type="ECO:0000256" key="1">
    <source>
        <dbReference type="ARBA" id="ARBA00022801"/>
    </source>
</evidence>
<feature type="domain" description="Peptidase M20 dimerisation" evidence="3">
    <location>
        <begin position="188"/>
        <end position="282"/>
    </location>
</feature>
<proteinExistence type="predicted"/>
<feature type="binding site" evidence="2">
    <location>
        <position position="138"/>
    </location>
    <ligand>
        <name>Mn(2+)</name>
        <dbReference type="ChEBI" id="CHEBI:29035"/>
        <label>2</label>
    </ligand>
</feature>
<name>A0A9D1DGR0_9FIRM</name>
<dbReference type="PANTHER" id="PTHR11014:SF63">
    <property type="entry name" value="METALLOPEPTIDASE, PUTATIVE (AFU_ORTHOLOGUE AFUA_6G09600)-RELATED"/>
    <property type="match status" value="1"/>
</dbReference>
<comment type="cofactor">
    <cofactor evidence="2">
        <name>Mn(2+)</name>
        <dbReference type="ChEBI" id="CHEBI:29035"/>
    </cofactor>
    <text evidence="2">The Mn(2+) ion enhances activity.</text>
</comment>
<dbReference type="Gene3D" id="3.40.630.10">
    <property type="entry name" value="Zn peptidases"/>
    <property type="match status" value="1"/>
</dbReference>
<evidence type="ECO:0000313" key="5">
    <source>
        <dbReference type="Proteomes" id="UP000824239"/>
    </source>
</evidence>
<dbReference type="InterPro" id="IPR036264">
    <property type="entry name" value="Bact_exopeptidase_dim_dom"/>
</dbReference>
<dbReference type="SUPFAM" id="SSF53187">
    <property type="entry name" value="Zn-dependent exopeptidases"/>
    <property type="match status" value="1"/>
</dbReference>
<comment type="caution">
    <text evidence="4">The sequence shown here is derived from an EMBL/GenBank/DDBJ whole genome shotgun (WGS) entry which is preliminary data.</text>
</comment>
<dbReference type="Pfam" id="PF01546">
    <property type="entry name" value="Peptidase_M20"/>
    <property type="match status" value="1"/>
</dbReference>
<feature type="binding site" evidence="2">
    <location>
        <position position="104"/>
    </location>
    <ligand>
        <name>Mn(2+)</name>
        <dbReference type="ChEBI" id="CHEBI:29035"/>
        <label>2</label>
    </ligand>
</feature>
<dbReference type="CDD" id="cd03886">
    <property type="entry name" value="M20_Acy1"/>
    <property type="match status" value="1"/>
</dbReference>
<feature type="binding site" evidence="2">
    <location>
        <position position="102"/>
    </location>
    <ligand>
        <name>Mn(2+)</name>
        <dbReference type="ChEBI" id="CHEBI:29035"/>
        <label>2</label>
    </ligand>
</feature>
<keyword evidence="1" id="KW-0378">Hydrolase</keyword>
<dbReference type="Proteomes" id="UP000824239">
    <property type="component" value="Unassembled WGS sequence"/>
</dbReference>
<dbReference type="GO" id="GO:0046872">
    <property type="term" value="F:metal ion binding"/>
    <property type="evidence" value="ECO:0007669"/>
    <property type="project" value="UniProtKB-KW"/>
</dbReference>
<dbReference type="NCBIfam" id="TIGR01891">
    <property type="entry name" value="amidohydrolases"/>
    <property type="match status" value="1"/>
</dbReference>
<accession>A0A9D1DGR0</accession>
<dbReference type="Pfam" id="PF07687">
    <property type="entry name" value="M20_dimer"/>
    <property type="match status" value="1"/>
</dbReference>
<feature type="binding site" evidence="2">
    <location>
        <position position="166"/>
    </location>
    <ligand>
        <name>Mn(2+)</name>
        <dbReference type="ChEBI" id="CHEBI:29035"/>
        <label>2</label>
    </ligand>
</feature>